<dbReference type="RefSeq" id="WP_136062607.1">
    <property type="nucleotide sequence ID" value="NZ_CAAHFH010000002.1"/>
</dbReference>
<organism evidence="1 2">
    <name type="scientific">Pontiella sulfatireligans</name>
    <dbReference type="NCBI Taxonomy" id="2750658"/>
    <lineage>
        <taxon>Bacteria</taxon>
        <taxon>Pseudomonadati</taxon>
        <taxon>Kiritimatiellota</taxon>
        <taxon>Kiritimatiellia</taxon>
        <taxon>Kiritimatiellales</taxon>
        <taxon>Pontiellaceae</taxon>
        <taxon>Pontiella</taxon>
    </lineage>
</organism>
<protein>
    <submittedName>
        <fullName evidence="1">Uncharacterized protein</fullName>
    </submittedName>
</protein>
<name>A0A6C2UMH3_9BACT</name>
<dbReference type="EMBL" id="CAAHFH010000002">
    <property type="protein sequence ID" value="VGO21123.1"/>
    <property type="molecule type" value="Genomic_DNA"/>
</dbReference>
<dbReference type="Proteomes" id="UP000346198">
    <property type="component" value="Unassembled WGS sequence"/>
</dbReference>
<keyword evidence="2" id="KW-1185">Reference proteome</keyword>
<evidence type="ECO:0000313" key="2">
    <source>
        <dbReference type="Proteomes" id="UP000346198"/>
    </source>
</evidence>
<dbReference type="AlphaFoldDB" id="A0A6C2UMH3"/>
<sequence length="200" mass="22710">MKSWLGPFNEELSDEHEIALRCWLNDNFDPKLPDYYRKVTEAFFIENVSGARYTNPAKPKRSEIEQDLERLRSALKQMSPFTRRYLDACLVTEMTKAGMCDDSHIFEISEFIFSRLERTCEAGYGADPSSSKRKQAKELVGSLLITYELATHCGSPAPSSATINPFYKLVIIGLDCIGIPYEDPQKLILEVLKEKRLSGG</sequence>
<evidence type="ECO:0000313" key="1">
    <source>
        <dbReference type="EMBL" id="VGO21123.1"/>
    </source>
</evidence>
<accession>A0A6C2UMH3</accession>
<reference evidence="1 2" key="1">
    <citation type="submission" date="2019-04" db="EMBL/GenBank/DDBJ databases">
        <authorList>
            <person name="Van Vliet M D."/>
        </authorList>
    </citation>
    <scope>NUCLEOTIDE SEQUENCE [LARGE SCALE GENOMIC DNA]</scope>
    <source>
        <strain evidence="1 2">F21</strain>
    </source>
</reference>
<gene>
    <name evidence="1" type="ORF">SCARR_03193</name>
</gene>
<proteinExistence type="predicted"/>